<accession>A0A2S3WEA9</accession>
<dbReference type="GO" id="GO:0016740">
    <property type="term" value="F:transferase activity"/>
    <property type="evidence" value="ECO:0007669"/>
    <property type="project" value="UniProtKB-KW"/>
</dbReference>
<protein>
    <submittedName>
        <fullName evidence="2">Phosphotransferase system, HPr-related protein</fullName>
    </submittedName>
</protein>
<sequence>MAQPNDPKIRTPAEIDDIQDRMGSVHELDFSDRDDERQGRAGDERSLAEVEHDFPPERVAESGMTGGEALTESLHEDNVTLDDLSPDTLFDQTGARDPHEPGDGGDPADQVLREVDVEEIGGGFGLDEAELARSAPLDGEPWTDEVSPVDDEASNRSRES</sequence>
<reference evidence="2 3" key="2">
    <citation type="submission" date="2018-03" db="EMBL/GenBank/DDBJ databases">
        <title>Draft genome of Pseudomonas putida strain KT-27.</title>
        <authorList>
            <person name="Yoshizawa S."/>
            <person name="Khan N.H."/>
            <person name="Nishimura M."/>
            <person name="Chiura H.X."/>
            <person name="Ogura Y."/>
            <person name="Hayashi T."/>
            <person name="Kogure K."/>
        </authorList>
    </citation>
    <scope>NUCLEOTIDE SEQUENCE [LARGE SCALE GENOMIC DNA]</scope>
    <source>
        <strain evidence="2 3">KT-27</strain>
    </source>
</reference>
<feature type="region of interest" description="Disordered" evidence="1">
    <location>
        <begin position="1"/>
        <end position="160"/>
    </location>
</feature>
<keyword evidence="2" id="KW-0808">Transferase</keyword>
<proteinExistence type="predicted"/>
<dbReference type="Proteomes" id="UP000237194">
    <property type="component" value="Unassembled WGS sequence"/>
</dbReference>
<reference evidence="2 3" key="1">
    <citation type="submission" date="2016-08" db="EMBL/GenBank/DDBJ databases">
        <authorList>
            <person name="Seilhamer J.J."/>
        </authorList>
    </citation>
    <scope>NUCLEOTIDE SEQUENCE [LARGE SCALE GENOMIC DNA]</scope>
    <source>
        <strain evidence="2 3">KT-27</strain>
    </source>
</reference>
<dbReference type="RefSeq" id="WP_103437317.1">
    <property type="nucleotide sequence ID" value="NZ_MIND01000018.1"/>
</dbReference>
<feature type="compositionally biased region" description="Basic and acidic residues" evidence="1">
    <location>
        <begin position="7"/>
        <end position="60"/>
    </location>
</feature>
<organism evidence="2 3">
    <name type="scientific">Pseudomonas putida</name>
    <name type="common">Arthrobacter siderocapsulatus</name>
    <dbReference type="NCBI Taxonomy" id="303"/>
    <lineage>
        <taxon>Bacteria</taxon>
        <taxon>Pseudomonadati</taxon>
        <taxon>Pseudomonadota</taxon>
        <taxon>Gammaproteobacteria</taxon>
        <taxon>Pseudomonadales</taxon>
        <taxon>Pseudomonadaceae</taxon>
        <taxon>Pseudomonas</taxon>
    </lineage>
</organism>
<evidence type="ECO:0000313" key="3">
    <source>
        <dbReference type="Proteomes" id="UP000237194"/>
    </source>
</evidence>
<evidence type="ECO:0000313" key="2">
    <source>
        <dbReference type="EMBL" id="POF89250.1"/>
    </source>
</evidence>
<name>A0A2S3WEA9_PSEPU</name>
<feature type="compositionally biased region" description="Acidic residues" evidence="1">
    <location>
        <begin position="141"/>
        <end position="152"/>
    </location>
</feature>
<comment type="caution">
    <text evidence="2">The sequence shown here is derived from an EMBL/GenBank/DDBJ whole genome shotgun (WGS) entry which is preliminary data.</text>
</comment>
<dbReference type="AlphaFoldDB" id="A0A2S3WEA9"/>
<gene>
    <name evidence="2" type="ORF">BGP80_15270</name>
</gene>
<dbReference type="EMBL" id="MIND01000018">
    <property type="protein sequence ID" value="POF89250.1"/>
    <property type="molecule type" value="Genomic_DNA"/>
</dbReference>
<evidence type="ECO:0000256" key="1">
    <source>
        <dbReference type="SAM" id="MobiDB-lite"/>
    </source>
</evidence>